<proteinExistence type="predicted"/>
<evidence type="ECO:0000313" key="1">
    <source>
        <dbReference type="EMBL" id="MCH7399332.1"/>
    </source>
</evidence>
<dbReference type="Proteomes" id="UP001165488">
    <property type="component" value="Unassembled WGS sequence"/>
</dbReference>
<evidence type="ECO:0000313" key="2">
    <source>
        <dbReference type="Proteomes" id="UP001165488"/>
    </source>
</evidence>
<comment type="caution">
    <text evidence="1">The sequence shown here is derived from an EMBL/GenBank/DDBJ whole genome shotgun (WGS) entry which is preliminary data.</text>
</comment>
<dbReference type="InterPro" id="IPR009387">
    <property type="entry name" value="HigB-2"/>
</dbReference>
<organism evidence="1 2">
    <name type="scientific">Belliella calami</name>
    <dbReference type="NCBI Taxonomy" id="2923436"/>
    <lineage>
        <taxon>Bacteria</taxon>
        <taxon>Pseudomonadati</taxon>
        <taxon>Bacteroidota</taxon>
        <taxon>Cytophagia</taxon>
        <taxon>Cytophagales</taxon>
        <taxon>Cyclobacteriaceae</taxon>
        <taxon>Belliella</taxon>
    </lineage>
</organism>
<dbReference type="PIRSF" id="PIRSF039032">
    <property type="entry name" value="HigB-2"/>
    <property type="match status" value="1"/>
</dbReference>
<dbReference type="EMBL" id="JAKZGS010000014">
    <property type="protein sequence ID" value="MCH7399332.1"/>
    <property type="molecule type" value="Genomic_DNA"/>
</dbReference>
<keyword evidence="2" id="KW-1185">Reference proteome</keyword>
<accession>A0ABS9URU5</accession>
<dbReference type="RefSeq" id="WP_241275829.1">
    <property type="nucleotide sequence ID" value="NZ_JAKZGS010000014.1"/>
</dbReference>
<reference evidence="1" key="1">
    <citation type="submission" date="2022-03" db="EMBL/GenBank/DDBJ databases">
        <title>De novo assembled genomes of Belliella spp. (Cyclobacteriaceae) strains.</title>
        <authorList>
            <person name="Szabo A."/>
            <person name="Korponai K."/>
            <person name="Felfoldi T."/>
        </authorList>
    </citation>
    <scope>NUCLEOTIDE SEQUENCE</scope>
    <source>
        <strain evidence="1">DSM 107340</strain>
    </source>
</reference>
<gene>
    <name evidence="1" type="ORF">MM236_15125</name>
</gene>
<protein>
    <submittedName>
        <fullName evidence="1">Type II toxin-antitoxin system RelE/ParE family toxin</fullName>
    </submittedName>
</protein>
<name>A0ABS9URU5_9BACT</name>
<dbReference type="Pfam" id="PF06296">
    <property type="entry name" value="RelE"/>
    <property type="match status" value="1"/>
</dbReference>
<sequence length="110" mass="12560">MSYDIIITPVFKRLFKKLAKKYPSLKNELDILIDKLSEEPSLGVHLGQNLHKIRVSISSKNKGKSGGARVISLILRKEEEVYLVYIYDKSELDNLSKDEISSILRELGLK</sequence>